<keyword evidence="6" id="KW-0521">NADP</keyword>
<proteinExistence type="inferred from homology"/>
<evidence type="ECO:0000256" key="4">
    <source>
        <dbReference type="ARBA" id="ARBA00022643"/>
    </source>
</evidence>
<evidence type="ECO:0000256" key="3">
    <source>
        <dbReference type="ARBA" id="ARBA00022630"/>
    </source>
</evidence>
<organism evidence="15 16">
    <name type="scientific">Draconibacterium aestuarii</name>
    <dbReference type="NCBI Taxonomy" id="2998507"/>
    <lineage>
        <taxon>Bacteria</taxon>
        <taxon>Pseudomonadati</taxon>
        <taxon>Bacteroidota</taxon>
        <taxon>Bacteroidia</taxon>
        <taxon>Marinilabiliales</taxon>
        <taxon>Prolixibacteraceae</taxon>
        <taxon>Draconibacterium</taxon>
    </lineage>
</organism>
<feature type="domain" description="DUS-like FMN-binding" evidence="14">
    <location>
        <begin position="15"/>
        <end position="318"/>
    </location>
</feature>
<feature type="active site" description="Proton donor" evidence="12">
    <location>
        <position position="116"/>
    </location>
</feature>
<keyword evidence="5 11" id="KW-0819">tRNA processing</keyword>
<evidence type="ECO:0000313" key="16">
    <source>
        <dbReference type="Proteomes" id="UP001145087"/>
    </source>
</evidence>
<comment type="similarity">
    <text evidence="11">Belongs to the dus family.</text>
</comment>
<evidence type="ECO:0000256" key="2">
    <source>
        <dbReference type="ARBA" id="ARBA00022555"/>
    </source>
</evidence>
<dbReference type="AlphaFoldDB" id="A0A9X3F8Y4"/>
<accession>A0A9X3F8Y4</accession>
<dbReference type="SUPFAM" id="SSF51395">
    <property type="entry name" value="FMN-linked oxidoreductases"/>
    <property type="match status" value="1"/>
</dbReference>
<evidence type="ECO:0000256" key="7">
    <source>
        <dbReference type="ARBA" id="ARBA00022884"/>
    </source>
</evidence>
<evidence type="ECO:0000256" key="1">
    <source>
        <dbReference type="ARBA" id="ARBA00002790"/>
    </source>
</evidence>
<dbReference type="Pfam" id="PF01207">
    <property type="entry name" value="Dus"/>
    <property type="match status" value="1"/>
</dbReference>
<dbReference type="Proteomes" id="UP001145087">
    <property type="component" value="Unassembled WGS sequence"/>
</dbReference>
<dbReference type="EC" id="1.3.1.-" evidence="11"/>
<feature type="binding site" evidence="13">
    <location>
        <position position="183"/>
    </location>
    <ligand>
        <name>FMN</name>
        <dbReference type="ChEBI" id="CHEBI:58210"/>
    </ligand>
</feature>
<dbReference type="PIRSF" id="PIRSF006621">
    <property type="entry name" value="Dus"/>
    <property type="match status" value="1"/>
</dbReference>
<evidence type="ECO:0000256" key="10">
    <source>
        <dbReference type="ARBA" id="ARBA00048802"/>
    </source>
</evidence>
<comment type="catalytic activity">
    <reaction evidence="9">
        <text>a 5,6-dihydrouridine in tRNA + NADP(+) = a uridine in tRNA + NADPH + H(+)</text>
        <dbReference type="Rhea" id="RHEA:23624"/>
        <dbReference type="Rhea" id="RHEA-COMP:13339"/>
        <dbReference type="Rhea" id="RHEA-COMP:13887"/>
        <dbReference type="ChEBI" id="CHEBI:15378"/>
        <dbReference type="ChEBI" id="CHEBI:57783"/>
        <dbReference type="ChEBI" id="CHEBI:58349"/>
        <dbReference type="ChEBI" id="CHEBI:65315"/>
        <dbReference type="ChEBI" id="CHEBI:74443"/>
    </reaction>
</comment>
<evidence type="ECO:0000256" key="8">
    <source>
        <dbReference type="ARBA" id="ARBA00023002"/>
    </source>
</evidence>
<evidence type="ECO:0000256" key="12">
    <source>
        <dbReference type="PIRSR" id="PIRSR006621-1"/>
    </source>
</evidence>
<protein>
    <recommendedName>
        <fullName evidence="11">tRNA-dihydrouridine synthase</fullName>
        <ecNumber evidence="11">1.3.1.-</ecNumber>
    </recommendedName>
</protein>
<keyword evidence="16" id="KW-1185">Reference proteome</keyword>
<dbReference type="PANTHER" id="PTHR45846:SF1">
    <property type="entry name" value="TRNA-DIHYDROURIDINE(47) SYNTHASE [NAD(P)(+)]-LIKE"/>
    <property type="match status" value="1"/>
</dbReference>
<dbReference type="GO" id="GO:0017150">
    <property type="term" value="F:tRNA dihydrouridine synthase activity"/>
    <property type="evidence" value="ECO:0007669"/>
    <property type="project" value="InterPro"/>
</dbReference>
<keyword evidence="2" id="KW-0820">tRNA-binding</keyword>
<evidence type="ECO:0000256" key="11">
    <source>
        <dbReference type="PIRNR" id="PIRNR006621"/>
    </source>
</evidence>
<dbReference type="CDD" id="cd02801">
    <property type="entry name" value="DUS_like_FMN"/>
    <property type="match status" value="1"/>
</dbReference>
<evidence type="ECO:0000256" key="9">
    <source>
        <dbReference type="ARBA" id="ARBA00048205"/>
    </source>
</evidence>
<dbReference type="InterPro" id="IPR013785">
    <property type="entry name" value="Aldolase_TIM"/>
</dbReference>
<evidence type="ECO:0000259" key="14">
    <source>
        <dbReference type="Pfam" id="PF01207"/>
    </source>
</evidence>
<feature type="binding site" evidence="13">
    <location>
        <position position="85"/>
    </location>
    <ligand>
        <name>FMN</name>
        <dbReference type="ChEBI" id="CHEBI:58210"/>
    </ligand>
</feature>
<keyword evidence="8 11" id="KW-0560">Oxidoreductase</keyword>
<keyword evidence="4 11" id="KW-0288">FMN</keyword>
<dbReference type="RefSeq" id="WP_343335091.1">
    <property type="nucleotide sequence ID" value="NZ_JAPOHD010000063.1"/>
</dbReference>
<dbReference type="EMBL" id="JAPOHD010000063">
    <property type="protein sequence ID" value="MCY1722766.1"/>
    <property type="molecule type" value="Genomic_DNA"/>
</dbReference>
<reference evidence="15" key="1">
    <citation type="submission" date="2022-11" db="EMBL/GenBank/DDBJ databases">
        <title>Marilongibacter aestuarii gen. nov., sp. nov., isolated from tidal flat sediment.</title>
        <authorList>
            <person name="Jiayan W."/>
        </authorList>
    </citation>
    <scope>NUCLEOTIDE SEQUENCE</scope>
    <source>
        <strain evidence="15">Z1-6</strain>
    </source>
</reference>
<keyword evidence="7" id="KW-0694">RNA-binding</keyword>
<keyword evidence="13" id="KW-0547">Nucleotide-binding</keyword>
<evidence type="ECO:0000256" key="13">
    <source>
        <dbReference type="PIRSR" id="PIRSR006621-2"/>
    </source>
</evidence>
<comment type="function">
    <text evidence="1 11">Catalyzes the synthesis of 5,6-dihydrouridine (D), a modified base found in the D-loop of most tRNAs, via the reduction of the C5-C6 double bond in target uridines.</text>
</comment>
<comment type="cofactor">
    <cofactor evidence="11 13">
        <name>FMN</name>
        <dbReference type="ChEBI" id="CHEBI:58210"/>
    </cofactor>
</comment>
<dbReference type="InterPro" id="IPR024036">
    <property type="entry name" value="tRNA-dHydroUridine_Synthase_C"/>
</dbReference>
<dbReference type="Gene3D" id="3.20.20.70">
    <property type="entry name" value="Aldolase class I"/>
    <property type="match status" value="1"/>
</dbReference>
<dbReference type="Gene3D" id="1.10.1200.80">
    <property type="entry name" value="Putative flavin oxidoreducatase, domain 2"/>
    <property type="match status" value="1"/>
</dbReference>
<dbReference type="PANTHER" id="PTHR45846">
    <property type="entry name" value="TRNA-DIHYDROURIDINE(47) SYNTHASE [NAD(P)(+)]-LIKE"/>
    <property type="match status" value="1"/>
</dbReference>
<dbReference type="GO" id="GO:0050660">
    <property type="term" value="F:flavin adenine dinucleotide binding"/>
    <property type="evidence" value="ECO:0007669"/>
    <property type="project" value="InterPro"/>
</dbReference>
<dbReference type="InterPro" id="IPR035587">
    <property type="entry name" value="DUS-like_FMN-bd"/>
</dbReference>
<dbReference type="InterPro" id="IPR001269">
    <property type="entry name" value="DUS_fam"/>
</dbReference>
<sequence length="325" mass="37239">MSNFWQEFEGPTFSLAPMEDVTDTVFREVVMRMASPGKLNVVFTEFTSVEGMNHPVGRERVSERLIVNESERELLKKLGIKLVAQIWGRNPEIYANIAKYITENYEFDGLDINMGCPVKKVFKIGACSALIGEPSLAKEIIQATKEATHLPVSVKTRTGIKEHQTEQWISELLSVDPAAIILHGRTQRMQSEGDASWEEIRRAVDLKNQIKPHIPLHGNGDVFSYERGLKRIEESGVDGIMIGRGIFQNPWFFNPEKTEISKEERMEKLIQHTRLFEQTWGGIKNFNILKRFYQIYLNSFPGAAKLRADLMEVKDYNEVYCYFGA</sequence>
<comment type="catalytic activity">
    <reaction evidence="10">
        <text>a 5,6-dihydrouridine in tRNA + NAD(+) = a uridine in tRNA + NADH + H(+)</text>
        <dbReference type="Rhea" id="RHEA:54452"/>
        <dbReference type="Rhea" id="RHEA-COMP:13339"/>
        <dbReference type="Rhea" id="RHEA-COMP:13887"/>
        <dbReference type="ChEBI" id="CHEBI:15378"/>
        <dbReference type="ChEBI" id="CHEBI:57540"/>
        <dbReference type="ChEBI" id="CHEBI:57945"/>
        <dbReference type="ChEBI" id="CHEBI:65315"/>
        <dbReference type="ChEBI" id="CHEBI:74443"/>
    </reaction>
</comment>
<comment type="caution">
    <text evidence="15">The sequence shown here is derived from an EMBL/GenBank/DDBJ whole genome shotgun (WGS) entry which is preliminary data.</text>
</comment>
<feature type="binding site" evidence="13">
    <location>
        <position position="155"/>
    </location>
    <ligand>
        <name>FMN</name>
        <dbReference type="ChEBI" id="CHEBI:58210"/>
    </ligand>
</feature>
<gene>
    <name evidence="15" type="ORF">OU798_20620</name>
</gene>
<feature type="binding site" evidence="13">
    <location>
        <begin position="243"/>
        <end position="244"/>
    </location>
    <ligand>
        <name>FMN</name>
        <dbReference type="ChEBI" id="CHEBI:58210"/>
    </ligand>
</feature>
<evidence type="ECO:0000313" key="15">
    <source>
        <dbReference type="EMBL" id="MCY1722766.1"/>
    </source>
</evidence>
<evidence type="ECO:0000256" key="6">
    <source>
        <dbReference type="ARBA" id="ARBA00022857"/>
    </source>
</evidence>
<dbReference type="GO" id="GO:0000049">
    <property type="term" value="F:tRNA binding"/>
    <property type="evidence" value="ECO:0007669"/>
    <property type="project" value="UniProtKB-KW"/>
</dbReference>
<name>A0A9X3F8Y4_9BACT</name>
<evidence type="ECO:0000256" key="5">
    <source>
        <dbReference type="ARBA" id="ARBA00022694"/>
    </source>
</evidence>
<keyword evidence="3 11" id="KW-0285">Flavoprotein</keyword>